<comment type="subcellular location">
    <subcellularLocation>
        <location evidence="6">Cell membrane</location>
        <topology evidence="6">Single-pass membrane protein</topology>
    </subcellularLocation>
</comment>
<dbReference type="HAMAP" id="MF_00479">
    <property type="entry name" value="RsxG_RnfG"/>
    <property type="match status" value="1"/>
</dbReference>
<dbReference type="GO" id="GO:0005886">
    <property type="term" value="C:plasma membrane"/>
    <property type="evidence" value="ECO:0007669"/>
    <property type="project" value="UniProtKB-SubCell"/>
</dbReference>
<name>A0A174FIH3_9FIRM</name>
<comment type="cofactor">
    <cofactor evidence="6">
        <name>FMN</name>
        <dbReference type="ChEBI" id="CHEBI:58210"/>
    </cofactor>
</comment>
<dbReference type="NCBIfam" id="TIGR01947">
    <property type="entry name" value="rnfG"/>
    <property type="match status" value="1"/>
</dbReference>
<gene>
    <name evidence="6" type="primary">rnfG</name>
    <name evidence="8" type="ORF">ERS852491_02381</name>
</gene>
<comment type="similarity">
    <text evidence="6">Belongs to the RnfG family.</text>
</comment>
<keyword evidence="2 6" id="KW-0597">Phosphoprotein</keyword>
<keyword evidence="6" id="KW-0472">Membrane</keyword>
<dbReference type="Gene3D" id="3.90.1010.20">
    <property type="match status" value="1"/>
</dbReference>
<keyword evidence="3 6" id="KW-0285">Flavoprotein</keyword>
<dbReference type="InterPro" id="IPR007329">
    <property type="entry name" value="FMN-bd"/>
</dbReference>
<evidence type="ECO:0000256" key="6">
    <source>
        <dbReference type="HAMAP-Rule" id="MF_00479"/>
    </source>
</evidence>
<dbReference type="OrthoDB" id="9787579at2"/>
<keyword evidence="6" id="KW-0812">Transmembrane</keyword>
<evidence type="ECO:0000256" key="2">
    <source>
        <dbReference type="ARBA" id="ARBA00022553"/>
    </source>
</evidence>
<dbReference type="InterPro" id="IPR010209">
    <property type="entry name" value="Ion_transpt_RnfG/RsxG"/>
</dbReference>
<comment type="subunit">
    <text evidence="6">The complex is composed of six subunits: RnfA, RnfB, RnfC, RnfD, RnfE and RnfG.</text>
</comment>
<comment type="function">
    <text evidence="6">Part of a membrane-bound complex that couples electron transfer with translocation of ions across the membrane.</text>
</comment>
<keyword evidence="6" id="KW-1003">Cell membrane</keyword>
<dbReference type="GO" id="GO:0010181">
    <property type="term" value="F:FMN binding"/>
    <property type="evidence" value="ECO:0007669"/>
    <property type="project" value="InterPro"/>
</dbReference>
<protein>
    <recommendedName>
        <fullName evidence="6">Ion-translocating oxidoreductase complex subunit G</fullName>
        <ecNumber evidence="6">7.-.-.-</ecNumber>
    </recommendedName>
    <alternativeName>
        <fullName evidence="6">Rnf electron transport complex subunit G</fullName>
    </alternativeName>
</protein>
<evidence type="ECO:0000259" key="7">
    <source>
        <dbReference type="SMART" id="SM00900"/>
    </source>
</evidence>
<dbReference type="RefSeq" id="WP_055153253.1">
    <property type="nucleotide sequence ID" value="NZ_CYZU01000020.1"/>
</dbReference>
<evidence type="ECO:0000256" key="4">
    <source>
        <dbReference type="ARBA" id="ARBA00022643"/>
    </source>
</evidence>
<dbReference type="PANTHER" id="PTHR36118">
    <property type="entry name" value="ION-TRANSLOCATING OXIDOREDUCTASE COMPLEX SUBUNIT G"/>
    <property type="match status" value="1"/>
</dbReference>
<evidence type="ECO:0000256" key="1">
    <source>
        <dbReference type="ARBA" id="ARBA00022448"/>
    </source>
</evidence>
<proteinExistence type="inferred from homology"/>
<dbReference type="PIRSF" id="PIRSF006091">
    <property type="entry name" value="E_trnsport_RnfG"/>
    <property type="match status" value="1"/>
</dbReference>
<keyword evidence="6" id="KW-1278">Translocase</keyword>
<dbReference type="EC" id="7.-.-.-" evidence="6"/>
<evidence type="ECO:0000256" key="3">
    <source>
        <dbReference type="ARBA" id="ARBA00022630"/>
    </source>
</evidence>
<feature type="domain" description="FMN-binding" evidence="7">
    <location>
        <begin position="105"/>
        <end position="194"/>
    </location>
</feature>
<dbReference type="STRING" id="39482.ERS852491_02381"/>
<feature type="modified residue" description="FMN phosphoryl threonine" evidence="6">
    <location>
        <position position="177"/>
    </location>
</feature>
<evidence type="ECO:0000313" key="8">
    <source>
        <dbReference type="EMBL" id="CUO49317.1"/>
    </source>
</evidence>
<dbReference type="PANTHER" id="PTHR36118:SF1">
    <property type="entry name" value="ION-TRANSLOCATING OXIDOREDUCTASE COMPLEX SUBUNIT G"/>
    <property type="match status" value="1"/>
</dbReference>
<sequence length="204" mass="21570">MNKIVKNTLILTVITLVAGILLGLVYEVTKEPIATAQENAKQEAYKTVLADAVSFEDYTEFDESEAAAALKEGGYESDDITEVAVALDESGETMGYVVTVTSHEGYGGGIKLSVGILSDGTVKGIETLTITETAGLGMKAAEPEFKDQFKDKQVEKFSYTKTGEEGDDKIDALSGATITTNAVTNAVDSALVYFQSVLGGSVNE</sequence>
<reference evidence="8 9" key="1">
    <citation type="submission" date="2015-09" db="EMBL/GenBank/DDBJ databases">
        <authorList>
            <consortium name="Pathogen Informatics"/>
        </authorList>
    </citation>
    <scope>NUCLEOTIDE SEQUENCE [LARGE SCALE GENOMIC DNA]</scope>
    <source>
        <strain evidence="8 9">2789STDY5834876</strain>
    </source>
</reference>
<dbReference type="Pfam" id="PF04205">
    <property type="entry name" value="FMN_bind"/>
    <property type="match status" value="1"/>
</dbReference>
<evidence type="ECO:0000256" key="5">
    <source>
        <dbReference type="ARBA" id="ARBA00022982"/>
    </source>
</evidence>
<dbReference type="Proteomes" id="UP000095544">
    <property type="component" value="Unassembled WGS sequence"/>
</dbReference>
<accession>A0A174FIH3</accession>
<keyword evidence="5 6" id="KW-0249">Electron transport</keyword>
<dbReference type="EMBL" id="CYZU01000020">
    <property type="protein sequence ID" value="CUO49317.1"/>
    <property type="molecule type" value="Genomic_DNA"/>
</dbReference>
<dbReference type="GO" id="GO:0009055">
    <property type="term" value="F:electron transfer activity"/>
    <property type="evidence" value="ECO:0007669"/>
    <property type="project" value="InterPro"/>
</dbReference>
<keyword evidence="4 6" id="KW-0288">FMN</keyword>
<dbReference type="GO" id="GO:0022900">
    <property type="term" value="P:electron transport chain"/>
    <property type="evidence" value="ECO:0007669"/>
    <property type="project" value="UniProtKB-UniRule"/>
</dbReference>
<keyword evidence="1 6" id="KW-0813">Transport</keyword>
<keyword evidence="6" id="KW-1133">Transmembrane helix</keyword>
<evidence type="ECO:0000313" key="9">
    <source>
        <dbReference type="Proteomes" id="UP000095544"/>
    </source>
</evidence>
<organism evidence="8 9">
    <name type="scientific">Faecalicatena contorta</name>
    <dbReference type="NCBI Taxonomy" id="39482"/>
    <lineage>
        <taxon>Bacteria</taxon>
        <taxon>Bacillati</taxon>
        <taxon>Bacillota</taxon>
        <taxon>Clostridia</taxon>
        <taxon>Lachnospirales</taxon>
        <taxon>Lachnospiraceae</taxon>
        <taxon>Faecalicatena</taxon>
    </lineage>
</organism>
<dbReference type="SMART" id="SM00900">
    <property type="entry name" value="FMN_bind"/>
    <property type="match status" value="1"/>
</dbReference>
<dbReference type="AlphaFoldDB" id="A0A174FIH3"/>